<reference evidence="2 3" key="1">
    <citation type="journal article" date="2021" name="Environ. Microbiol.">
        <title>Gene family expansions and transcriptome signatures uncover fungal adaptations to wood decay.</title>
        <authorList>
            <person name="Hage H."/>
            <person name="Miyauchi S."/>
            <person name="Viragh M."/>
            <person name="Drula E."/>
            <person name="Min B."/>
            <person name="Chaduli D."/>
            <person name="Navarro D."/>
            <person name="Favel A."/>
            <person name="Norest M."/>
            <person name="Lesage-Meessen L."/>
            <person name="Balint B."/>
            <person name="Merenyi Z."/>
            <person name="de Eugenio L."/>
            <person name="Morin E."/>
            <person name="Martinez A.T."/>
            <person name="Baldrian P."/>
            <person name="Stursova M."/>
            <person name="Martinez M.J."/>
            <person name="Novotny C."/>
            <person name="Magnuson J.K."/>
            <person name="Spatafora J.W."/>
            <person name="Maurice S."/>
            <person name="Pangilinan J."/>
            <person name="Andreopoulos W."/>
            <person name="LaButti K."/>
            <person name="Hundley H."/>
            <person name="Na H."/>
            <person name="Kuo A."/>
            <person name="Barry K."/>
            <person name="Lipzen A."/>
            <person name="Henrissat B."/>
            <person name="Riley R."/>
            <person name="Ahrendt S."/>
            <person name="Nagy L.G."/>
            <person name="Grigoriev I.V."/>
            <person name="Martin F."/>
            <person name="Rosso M.N."/>
        </authorList>
    </citation>
    <scope>NUCLEOTIDE SEQUENCE [LARGE SCALE GENOMIC DNA]</scope>
    <source>
        <strain evidence="2 3">CIRM-BRFM 1785</strain>
    </source>
</reference>
<protein>
    <recommendedName>
        <fullName evidence="4">F-box domain-containing protein</fullName>
    </recommendedName>
</protein>
<dbReference type="GeneID" id="72008647"/>
<keyword evidence="3" id="KW-1185">Reference proteome</keyword>
<evidence type="ECO:0000313" key="3">
    <source>
        <dbReference type="Proteomes" id="UP000814176"/>
    </source>
</evidence>
<dbReference type="Gene3D" id="3.80.10.10">
    <property type="entry name" value="Ribonuclease Inhibitor"/>
    <property type="match status" value="1"/>
</dbReference>
<dbReference type="Proteomes" id="UP000814176">
    <property type="component" value="Unassembled WGS sequence"/>
</dbReference>
<evidence type="ECO:0008006" key="4">
    <source>
        <dbReference type="Google" id="ProtNLM"/>
    </source>
</evidence>
<gene>
    <name evidence="2" type="ORF">C8Q71DRAFT_861502</name>
</gene>
<evidence type="ECO:0000313" key="2">
    <source>
        <dbReference type="EMBL" id="KAH9831829.1"/>
    </source>
</evidence>
<accession>A0ABQ8K4I5</accession>
<evidence type="ECO:0000256" key="1">
    <source>
        <dbReference type="SAM" id="MobiDB-lite"/>
    </source>
</evidence>
<dbReference type="EMBL" id="JADCUA010000024">
    <property type="protein sequence ID" value="KAH9831829.1"/>
    <property type="molecule type" value="Genomic_DNA"/>
</dbReference>
<feature type="region of interest" description="Disordered" evidence="1">
    <location>
        <begin position="1"/>
        <end position="40"/>
    </location>
</feature>
<sequence>MNNPVNKTEHVDDHIADPEDIPGKPTGEESGKEEKGLGAESEQDWITIPFRQPIYSSEKGPRFPQELLERICGFLWDEPLVLVSCTRVCCTLYHAARRVLSGPGIIWRTREALQDYAHLLISHRNTSYCKHFKYLWIYDDASKPFAHVWPMFIPGWMLSEVSHVHLNELDWSNKTPHDIFFAHLSSYTSVSSLDLCNCRFRSLTDLRRVINALPNLTSLDLVNVTLQHQAPRPQLITDYVAFRARSHKLEYIGLVGPTPRYLDLSSQCRGVMVFECPILLRMVAANSSTVTSLALGLRIFASLSTLRQYLAPFCSLSSFRALYQFTSSPIFTCEEAIPVPMEDTYTRSWSSFTLMDVPDRSALQLLQLLATPLSCSKLVNFSISFVGRPSTALLSSTSRVLQLSGPTLRKLSWHISVVLDLEVTPSLAGSTSLRTLAVVLRDIAPSPQKIQSALSAVLSDVASTDLQRVELSLTLAQLKVLSQSWHGPPPAVLGTAESIPAFHTILTRDIFNGLPRPRADDTGVLVDVDVKNIQDNPTAVATIKAHMVTMFSPWLARGILQLSLRSHFDYLEIITSLTSELREDTLSYHGGENVEENKLVATVSVPSLEA</sequence>
<name>A0ABQ8K4I5_9APHY</name>
<feature type="compositionally biased region" description="Basic and acidic residues" evidence="1">
    <location>
        <begin position="26"/>
        <end position="37"/>
    </location>
</feature>
<feature type="compositionally biased region" description="Basic and acidic residues" evidence="1">
    <location>
        <begin position="7"/>
        <end position="17"/>
    </location>
</feature>
<proteinExistence type="predicted"/>
<dbReference type="SUPFAM" id="SSF52047">
    <property type="entry name" value="RNI-like"/>
    <property type="match status" value="1"/>
</dbReference>
<organism evidence="2 3">
    <name type="scientific">Rhodofomes roseus</name>
    <dbReference type="NCBI Taxonomy" id="34475"/>
    <lineage>
        <taxon>Eukaryota</taxon>
        <taxon>Fungi</taxon>
        <taxon>Dikarya</taxon>
        <taxon>Basidiomycota</taxon>
        <taxon>Agaricomycotina</taxon>
        <taxon>Agaricomycetes</taxon>
        <taxon>Polyporales</taxon>
        <taxon>Rhodofomes</taxon>
    </lineage>
</organism>
<dbReference type="InterPro" id="IPR032675">
    <property type="entry name" value="LRR_dom_sf"/>
</dbReference>
<comment type="caution">
    <text evidence="2">The sequence shown here is derived from an EMBL/GenBank/DDBJ whole genome shotgun (WGS) entry which is preliminary data.</text>
</comment>
<dbReference type="RefSeq" id="XP_047774926.1">
    <property type="nucleotide sequence ID" value="XM_047927915.1"/>
</dbReference>